<comment type="caution">
    <text evidence="3">The sequence shown here is derived from an EMBL/GenBank/DDBJ whole genome shotgun (WGS) entry which is preliminary data.</text>
</comment>
<keyword evidence="1" id="KW-0472">Membrane</keyword>
<dbReference type="OrthoDB" id="4376447at2"/>
<dbReference type="EMBL" id="MIJD01000076">
    <property type="protein sequence ID" value="OPE54592.1"/>
    <property type="molecule type" value="Genomic_DNA"/>
</dbReference>
<evidence type="ECO:0000256" key="1">
    <source>
        <dbReference type="SAM" id="Phobius"/>
    </source>
</evidence>
<feature type="transmembrane region" description="Helical" evidence="1">
    <location>
        <begin position="117"/>
        <end position="134"/>
    </location>
</feature>
<dbReference type="EMBL" id="PDCR01000012">
    <property type="protein sequence ID" value="PEG54418.1"/>
    <property type="molecule type" value="Genomic_DNA"/>
</dbReference>
<evidence type="ECO:0000313" key="2">
    <source>
        <dbReference type="EMBL" id="OPE54592.1"/>
    </source>
</evidence>
<reference evidence="3 5" key="2">
    <citation type="submission" date="2017-10" db="EMBL/GenBank/DDBJ databases">
        <title>The new phylogeny of genus Mycobacterium.</title>
        <authorList>
            <person name="Tortoli E."/>
            <person name="Trovato A."/>
            <person name="Cirillo D.M."/>
        </authorList>
    </citation>
    <scope>NUCLEOTIDE SEQUENCE [LARGE SCALE GENOMIC DNA]</scope>
    <source>
        <strain evidence="3 5">IP141170001</strain>
    </source>
</reference>
<keyword evidence="1" id="KW-1133">Transmembrane helix</keyword>
<feature type="transmembrane region" description="Helical" evidence="1">
    <location>
        <begin position="84"/>
        <end position="105"/>
    </location>
</feature>
<feature type="transmembrane region" description="Helical" evidence="1">
    <location>
        <begin position="7"/>
        <end position="25"/>
    </location>
</feature>
<protein>
    <recommendedName>
        <fullName evidence="6">PH domain-containing protein</fullName>
    </recommendedName>
</protein>
<evidence type="ECO:0000313" key="3">
    <source>
        <dbReference type="EMBL" id="PEG54418.1"/>
    </source>
</evidence>
<feature type="transmembrane region" description="Helical" evidence="1">
    <location>
        <begin position="37"/>
        <end position="56"/>
    </location>
</feature>
<reference evidence="2 4" key="1">
    <citation type="submission" date="2016-09" db="EMBL/GenBank/DDBJ databases">
        <title>genome sequences of unsequenced Mycobacteria.</title>
        <authorList>
            <person name="Greninger A.L."/>
            <person name="Jerome K.R."/>
            <person name="Mcnair B."/>
            <person name="Wallis C."/>
            <person name="Fang F."/>
        </authorList>
    </citation>
    <scope>NUCLEOTIDE SEQUENCE [LARGE SCALE GENOMIC DNA]</scope>
    <source>
        <strain evidence="2 4">BM1</strain>
    </source>
</reference>
<organism evidence="3 5">
    <name type="scientific">Mycolicibacterium diernhoferi</name>
    <dbReference type="NCBI Taxonomy" id="1801"/>
    <lineage>
        <taxon>Bacteria</taxon>
        <taxon>Bacillati</taxon>
        <taxon>Actinomycetota</taxon>
        <taxon>Actinomycetes</taxon>
        <taxon>Mycobacteriales</taxon>
        <taxon>Mycobacteriaceae</taxon>
        <taxon>Mycolicibacterium</taxon>
    </lineage>
</organism>
<name>A0A1Q4HM28_9MYCO</name>
<dbReference type="RefSeq" id="WP_073854064.1">
    <property type="nucleotide sequence ID" value="NZ_BAAATC010000018.1"/>
</dbReference>
<gene>
    <name evidence="2" type="ORF">BV510_09515</name>
    <name evidence="3" type="ORF">CRI78_11005</name>
</gene>
<evidence type="ECO:0000313" key="5">
    <source>
        <dbReference type="Proteomes" id="UP000220340"/>
    </source>
</evidence>
<proteinExistence type="predicted"/>
<keyword evidence="1" id="KW-0812">Transmembrane</keyword>
<keyword evidence="5" id="KW-1185">Reference proteome</keyword>
<sequence length="242" mass="27102">MRVVSNVFAFIGLPAAAVWLAWWGFGAIDRGNAPSGMVALLGALFAVVFAAGWAVMRRCPRPRIEFGPAGTTIRPRMLYDTLSYIWHVAATLAGWVYITLAPFGLIDIPHARSTQPWLMAVAAVAGAATIWRMIAHGGDSYLRLTPSGCEIWNGPWLAMRRAKWEDISEVRDQPLHRKLRGREVIVLALPEGRSGTFLSDTVTDDSDALREWVRFYWQNPEHRAELTDGRALKRLDEERFTA</sequence>
<evidence type="ECO:0008006" key="6">
    <source>
        <dbReference type="Google" id="ProtNLM"/>
    </source>
</evidence>
<dbReference type="Proteomes" id="UP000191039">
    <property type="component" value="Unassembled WGS sequence"/>
</dbReference>
<dbReference type="Proteomes" id="UP000220340">
    <property type="component" value="Unassembled WGS sequence"/>
</dbReference>
<dbReference type="AlphaFoldDB" id="A0A1Q4HM28"/>
<accession>A0A1Q4HM28</accession>
<dbReference type="STRING" id="1801.BRW64_03070"/>
<evidence type="ECO:0000313" key="4">
    <source>
        <dbReference type="Proteomes" id="UP000191039"/>
    </source>
</evidence>